<evidence type="ECO:0000256" key="8">
    <source>
        <dbReference type="PIRNR" id="PIRNR006256"/>
    </source>
</evidence>
<comment type="catalytic activity">
    <reaction evidence="9">
        <text>an acyl phosphate + H2O = a carboxylate + phosphate + H(+)</text>
        <dbReference type="Rhea" id="RHEA:14965"/>
        <dbReference type="ChEBI" id="CHEBI:15377"/>
        <dbReference type="ChEBI" id="CHEBI:15378"/>
        <dbReference type="ChEBI" id="CHEBI:29067"/>
        <dbReference type="ChEBI" id="CHEBI:43474"/>
        <dbReference type="ChEBI" id="CHEBI:59918"/>
        <dbReference type="EC" id="3.6.1.7"/>
    </reaction>
</comment>
<evidence type="ECO:0000259" key="11">
    <source>
        <dbReference type="PROSITE" id="PS51163"/>
    </source>
</evidence>
<dbReference type="InterPro" id="IPR043129">
    <property type="entry name" value="ATPase_NBD"/>
</dbReference>
<evidence type="ECO:0000313" key="13">
    <source>
        <dbReference type="Proteomes" id="UP000604066"/>
    </source>
</evidence>
<dbReference type="Gene3D" id="3.30.420.360">
    <property type="match status" value="1"/>
</dbReference>
<dbReference type="Pfam" id="PF00708">
    <property type="entry name" value="Acylphosphatase"/>
    <property type="match status" value="1"/>
</dbReference>
<dbReference type="InterPro" id="IPR011125">
    <property type="entry name" value="Znf_HypF"/>
</dbReference>
<feature type="active site" evidence="9">
    <location>
        <position position="37"/>
    </location>
</feature>
<dbReference type="Pfam" id="PF01300">
    <property type="entry name" value="Sua5_yciO_yrdC"/>
    <property type="match status" value="1"/>
</dbReference>
<dbReference type="Proteomes" id="UP000604066">
    <property type="component" value="Unassembled WGS sequence"/>
</dbReference>
<dbReference type="InterPro" id="IPR055128">
    <property type="entry name" value="HypF_C_2"/>
</dbReference>
<dbReference type="Pfam" id="PF22521">
    <property type="entry name" value="HypF_C_2"/>
    <property type="match status" value="1"/>
</dbReference>
<dbReference type="PROSITE" id="PS51163">
    <property type="entry name" value="YRDC"/>
    <property type="match status" value="1"/>
</dbReference>
<evidence type="ECO:0000256" key="7">
    <source>
        <dbReference type="ARBA" id="ARBA00048220"/>
    </source>
</evidence>
<keyword evidence="13" id="KW-1185">Reference proteome</keyword>
<dbReference type="PANTHER" id="PTHR42959">
    <property type="entry name" value="CARBAMOYLTRANSFERASE"/>
    <property type="match status" value="1"/>
</dbReference>
<feature type="domain" description="Acylphosphatase-like" evidence="10">
    <location>
        <begin position="4"/>
        <end position="91"/>
    </location>
</feature>
<reference evidence="12 13" key="1">
    <citation type="submission" date="2020-07" db="EMBL/GenBank/DDBJ databases">
        <title>Genomic Encyclopedia of Type Strains, Phase III (KMG-III): the genomes of soil and plant-associated and newly described type strains.</title>
        <authorList>
            <person name="Whitman W."/>
        </authorList>
    </citation>
    <scope>NUCLEOTIDE SEQUENCE [LARGE SCALE GENOMIC DNA]</scope>
    <source>
        <strain evidence="12 13">DSM 11255</strain>
    </source>
</reference>
<evidence type="ECO:0000256" key="5">
    <source>
        <dbReference type="ARBA" id="ARBA00022771"/>
    </source>
</evidence>
<proteinExistence type="inferred from homology"/>
<dbReference type="InterPro" id="IPR041440">
    <property type="entry name" value="HypF_C"/>
</dbReference>
<keyword evidence="5" id="KW-0863">Zinc-finger</keyword>
<comment type="pathway">
    <text evidence="1">Protein modification; [NiFe] hydrogenase maturation.</text>
</comment>
<comment type="caution">
    <text evidence="12">The sequence shown here is derived from an EMBL/GenBank/DDBJ whole genome shotgun (WGS) entry which is preliminary data.</text>
</comment>
<sequence length="754" mass="85451">MKVTKKIVVSGLVQGIGFRPFIWRIARKWGIKGWVKNSLAGVEILAEGEEENVNKFLTAIKKEKPPLAVIEKISVMPLNLSGNFETFEIIESQRDRKGVLIVPADLPVCDDCLQELRDSSDRRYQYPFINCTNCGPRYTIIEKLPYDRPHTSMKKFPLCPECAKEYRNPEDRRFHAEPVACPACGPRLFLYDKEKNLLAKDGEVIHKTQELLKKGFIVALKGLGGYHLAADPFNVKTVLLLRQRKHREAKPFALMVKNLTAAKKHVYISKAEEKLLTSNVCPIVLCRKKKSSKIVKEVSPDNDYLGIMLPYTPFHYLLLEHFEALIMTSANLSEEPIVYQDDEVFLKLKDIADFFVVNNRPILRPVDDSVAMVYKKSPVILRRARGLAPLPLKVRGMKEGILALGGQLKNSFAITKDNYVYLSQYFGDLDNLPSRLAYMKGIDDFCRFFEFTPQIVAYDLHPGYFSSELVEEKYSKLKKCPIQHHKAHLAAVVAEKRIKAPFMGVIFDGTGYGEDGMIWGGEFFVAFTPENYQRIAHLKYFPLLDGDEAIKKPWKSALSLLNEVQVDVGNLIFQDIERMELEFAQKRLAKQKIFTSSVGRLFDGISALLGLKTTISYEGQAAILLETIADRSERGCYDFTILQEKIPYEIDFRPLLLDVLADLKKGVNKKVISGKFHNTIVEMIAGLGKIVNKQYGIQKVILAGGVFQNRVLLEKTFISLKRLGLKPIIPSYIPINDQGIALGQAYLANKLCEE</sequence>
<organism evidence="12 13">
    <name type="scientific">Carboxydothermus ferrireducens DSM 11255</name>
    <dbReference type="NCBI Taxonomy" id="1119529"/>
    <lineage>
        <taxon>Bacteria</taxon>
        <taxon>Bacillati</taxon>
        <taxon>Bacillota</taxon>
        <taxon>Clostridia</taxon>
        <taxon>Thermoanaerobacterales</taxon>
        <taxon>Thermoanaerobacteraceae</taxon>
        <taxon>Carboxydothermus</taxon>
    </lineage>
</organism>
<feature type="active site" evidence="9">
    <location>
        <position position="19"/>
    </location>
</feature>
<dbReference type="SUPFAM" id="SSF53067">
    <property type="entry name" value="Actin-like ATPase domain"/>
    <property type="match status" value="1"/>
</dbReference>
<gene>
    <name evidence="12" type="ORF">HDG70_002062</name>
</gene>
<keyword evidence="6" id="KW-0862">Zinc</keyword>
<evidence type="ECO:0000256" key="1">
    <source>
        <dbReference type="ARBA" id="ARBA00004711"/>
    </source>
</evidence>
<dbReference type="Pfam" id="PF07503">
    <property type="entry name" value="zf-HYPF"/>
    <property type="match status" value="2"/>
</dbReference>
<dbReference type="InterPro" id="IPR017945">
    <property type="entry name" value="DHBP_synth_RibB-like_a/b_dom"/>
</dbReference>
<dbReference type="SUPFAM" id="SSF54975">
    <property type="entry name" value="Acylphosphatase/BLUF domain-like"/>
    <property type="match status" value="1"/>
</dbReference>
<evidence type="ECO:0000256" key="4">
    <source>
        <dbReference type="ARBA" id="ARBA00022723"/>
    </source>
</evidence>
<dbReference type="InterPro" id="IPR004421">
    <property type="entry name" value="Carbamoyltransferase_HypF"/>
</dbReference>
<evidence type="ECO:0000256" key="3">
    <source>
        <dbReference type="ARBA" id="ARBA00022598"/>
    </source>
</evidence>
<evidence type="ECO:0000256" key="6">
    <source>
        <dbReference type="ARBA" id="ARBA00022833"/>
    </source>
</evidence>
<dbReference type="Gene3D" id="3.30.420.40">
    <property type="match status" value="1"/>
</dbReference>
<dbReference type="RefSeq" id="WP_028052537.1">
    <property type="nucleotide sequence ID" value="NZ_ATYG01000022.1"/>
</dbReference>
<dbReference type="NCBIfam" id="TIGR00143">
    <property type="entry name" value="hypF"/>
    <property type="match status" value="1"/>
</dbReference>
<dbReference type="PANTHER" id="PTHR42959:SF1">
    <property type="entry name" value="CARBAMOYLTRANSFERASE HYPF"/>
    <property type="match status" value="1"/>
</dbReference>
<accession>A0ABX2RAU8</accession>
<evidence type="ECO:0000313" key="12">
    <source>
        <dbReference type="EMBL" id="NYE58311.1"/>
    </source>
</evidence>
<protein>
    <recommendedName>
        <fullName evidence="8">Carbamoyltransferase</fullName>
        <ecNumber evidence="8">6.2.-.-</ecNumber>
    </recommendedName>
</protein>
<dbReference type="Pfam" id="PF17788">
    <property type="entry name" value="HypF_C"/>
    <property type="match status" value="1"/>
</dbReference>
<dbReference type="InterPro" id="IPR006070">
    <property type="entry name" value="Sua5-like_dom"/>
</dbReference>
<dbReference type="SUPFAM" id="SSF55821">
    <property type="entry name" value="YrdC/RibB"/>
    <property type="match status" value="1"/>
</dbReference>
<dbReference type="Gene3D" id="3.30.110.120">
    <property type="match status" value="1"/>
</dbReference>
<comment type="catalytic activity">
    <reaction evidence="7">
        <text>C-terminal L-cysteinyl-[HypE protein] + carbamoyl phosphate + ATP + H2O = C-terminal S-carboxamide-L-cysteinyl-[HypE protein] + AMP + phosphate + diphosphate + H(+)</text>
        <dbReference type="Rhea" id="RHEA:55636"/>
        <dbReference type="Rhea" id="RHEA-COMP:14247"/>
        <dbReference type="Rhea" id="RHEA-COMP:14392"/>
        <dbReference type="ChEBI" id="CHEBI:15377"/>
        <dbReference type="ChEBI" id="CHEBI:15378"/>
        <dbReference type="ChEBI" id="CHEBI:30616"/>
        <dbReference type="ChEBI" id="CHEBI:33019"/>
        <dbReference type="ChEBI" id="CHEBI:43474"/>
        <dbReference type="ChEBI" id="CHEBI:58228"/>
        <dbReference type="ChEBI" id="CHEBI:76913"/>
        <dbReference type="ChEBI" id="CHEBI:139126"/>
        <dbReference type="ChEBI" id="CHEBI:456215"/>
    </reaction>
</comment>
<dbReference type="EC" id="6.2.-.-" evidence="8"/>
<dbReference type="EMBL" id="JACCBS010000003">
    <property type="protein sequence ID" value="NYE58311.1"/>
    <property type="molecule type" value="Genomic_DNA"/>
</dbReference>
<dbReference type="InterPro" id="IPR036046">
    <property type="entry name" value="Acylphosphatase-like_dom_sf"/>
</dbReference>
<dbReference type="InterPro" id="IPR051060">
    <property type="entry name" value="Carbamoyltrans_HypF-like"/>
</dbReference>
<keyword evidence="3" id="KW-0436">Ligase</keyword>
<comment type="similarity">
    <text evidence="2 8">Belongs to the carbamoyltransferase HypF family.</text>
</comment>
<evidence type="ECO:0000259" key="10">
    <source>
        <dbReference type="PROSITE" id="PS51160"/>
    </source>
</evidence>
<dbReference type="PROSITE" id="PS51160">
    <property type="entry name" value="ACYLPHOSPHATASE_3"/>
    <property type="match status" value="1"/>
</dbReference>
<dbReference type="InterPro" id="IPR001792">
    <property type="entry name" value="Acylphosphatase-like_dom"/>
</dbReference>
<dbReference type="PIRSF" id="PIRSF006256">
    <property type="entry name" value="CMPcnvr_hdrg_mat"/>
    <property type="match status" value="1"/>
</dbReference>
<keyword evidence="9" id="KW-0378">Hydrolase</keyword>
<name>A0ABX2RAU8_9THEO</name>
<dbReference type="Gene3D" id="3.90.870.50">
    <property type="match status" value="1"/>
</dbReference>
<feature type="domain" description="YrdC-like" evidence="11">
    <location>
        <begin position="202"/>
        <end position="386"/>
    </location>
</feature>
<evidence type="ECO:0000256" key="9">
    <source>
        <dbReference type="PROSITE-ProRule" id="PRU00520"/>
    </source>
</evidence>
<evidence type="ECO:0000256" key="2">
    <source>
        <dbReference type="ARBA" id="ARBA00008097"/>
    </source>
</evidence>
<keyword evidence="4" id="KW-0479">Metal-binding</keyword>